<accession>H1W5L3</accession>
<evidence type="ECO:0000313" key="1">
    <source>
        <dbReference type="EMBL" id="CCF47777.1"/>
    </source>
</evidence>
<dbReference type="HOGENOM" id="CLU_2372685_0_0_1"/>
<sequence>MRQDAAAERVVSCHDSRDLKTLGIVFCWVCRLVGPGELRAAGPPSVVRCPLGAEQIGLSYCRLRRSRTKWFFADQLPVPHRTYVRYFACAVLGLL</sequence>
<protein>
    <submittedName>
        <fullName evidence="1">Uncharacterized protein</fullName>
    </submittedName>
</protein>
<gene>
    <name evidence="1" type="ORF">CH063_04276</name>
</gene>
<proteinExistence type="predicted"/>
<reference evidence="2" key="1">
    <citation type="journal article" date="2012" name="Nat. Genet.">
        <title>Lifestyle transitions in plant pathogenic Colletotrichum fungi deciphered by genome and transcriptome analyses.</title>
        <authorList>
            <person name="O'Connell R.J."/>
            <person name="Thon M.R."/>
            <person name="Hacquard S."/>
            <person name="Amyotte S.G."/>
            <person name="Kleemann J."/>
            <person name="Torres M.F."/>
            <person name="Damm U."/>
            <person name="Buiate E.A."/>
            <person name="Epstein L."/>
            <person name="Alkan N."/>
            <person name="Altmueller J."/>
            <person name="Alvarado-Balderrama L."/>
            <person name="Bauser C.A."/>
            <person name="Becker C."/>
            <person name="Birren B.W."/>
            <person name="Chen Z."/>
            <person name="Choi J."/>
            <person name="Crouch J.A."/>
            <person name="Duvick J.P."/>
            <person name="Farman M.A."/>
            <person name="Gan P."/>
            <person name="Heiman D."/>
            <person name="Henrissat B."/>
            <person name="Howard R.J."/>
            <person name="Kabbage M."/>
            <person name="Koch C."/>
            <person name="Kracher B."/>
            <person name="Kubo Y."/>
            <person name="Law A.D."/>
            <person name="Lebrun M.-H."/>
            <person name="Lee Y.-H."/>
            <person name="Miyara I."/>
            <person name="Moore N."/>
            <person name="Neumann U."/>
            <person name="Nordstroem K."/>
            <person name="Panaccione D.G."/>
            <person name="Panstruga R."/>
            <person name="Place M."/>
            <person name="Proctor R.H."/>
            <person name="Prusky D."/>
            <person name="Rech G."/>
            <person name="Reinhardt R."/>
            <person name="Rollins J.A."/>
            <person name="Rounsley S."/>
            <person name="Schardl C.L."/>
            <person name="Schwartz D.C."/>
            <person name="Shenoy N."/>
            <person name="Shirasu K."/>
            <person name="Sikhakolli U.R."/>
            <person name="Stueber K."/>
            <person name="Sukno S.A."/>
            <person name="Sweigard J.A."/>
            <person name="Takano Y."/>
            <person name="Takahara H."/>
            <person name="Trail F."/>
            <person name="van der Does H.C."/>
            <person name="Voll L.M."/>
            <person name="Will I."/>
            <person name="Young S."/>
            <person name="Zeng Q."/>
            <person name="Zhang J."/>
            <person name="Zhou S."/>
            <person name="Dickman M.B."/>
            <person name="Schulze-Lefert P."/>
            <person name="Ver Loren van Themaat E."/>
            <person name="Ma L.-J."/>
            <person name="Vaillancourt L.J."/>
        </authorList>
    </citation>
    <scope>NUCLEOTIDE SEQUENCE [LARGE SCALE GENOMIC DNA]</scope>
    <source>
        <strain evidence="2">IMI 349063</strain>
    </source>
</reference>
<name>H1W5L3_COLHI</name>
<dbReference type="Proteomes" id="UP000007174">
    <property type="component" value="Unassembled WGS sequence"/>
</dbReference>
<organism evidence="1 2">
    <name type="scientific">Colletotrichum higginsianum (strain IMI 349063)</name>
    <name type="common">Crucifer anthracnose fungus</name>
    <dbReference type="NCBI Taxonomy" id="759273"/>
    <lineage>
        <taxon>Eukaryota</taxon>
        <taxon>Fungi</taxon>
        <taxon>Dikarya</taxon>
        <taxon>Ascomycota</taxon>
        <taxon>Pezizomycotina</taxon>
        <taxon>Sordariomycetes</taxon>
        <taxon>Hypocreomycetidae</taxon>
        <taxon>Glomerellales</taxon>
        <taxon>Glomerellaceae</taxon>
        <taxon>Colletotrichum</taxon>
        <taxon>Colletotrichum destructivum species complex</taxon>
    </lineage>
</organism>
<dbReference type="AlphaFoldDB" id="H1W5L3"/>
<dbReference type="EMBL" id="CACQ02010134">
    <property type="protein sequence ID" value="CCF47777.1"/>
    <property type="molecule type" value="Genomic_DNA"/>
</dbReference>
<evidence type="ECO:0000313" key="2">
    <source>
        <dbReference type="Proteomes" id="UP000007174"/>
    </source>
</evidence>